<dbReference type="Pfam" id="PF12704">
    <property type="entry name" value="MacB_PCD"/>
    <property type="match status" value="2"/>
</dbReference>
<feature type="transmembrane region" description="Helical" evidence="7">
    <location>
        <begin position="353"/>
        <end position="377"/>
    </location>
</feature>
<feature type="transmembrane region" description="Helical" evidence="7">
    <location>
        <begin position="440"/>
        <end position="464"/>
    </location>
</feature>
<dbReference type="PANTHER" id="PTHR30572:SF4">
    <property type="entry name" value="ABC TRANSPORTER PERMEASE YTRF"/>
    <property type="match status" value="1"/>
</dbReference>
<comment type="subcellular location">
    <subcellularLocation>
        <location evidence="1">Cell membrane</location>
        <topology evidence="1">Multi-pass membrane protein</topology>
    </subcellularLocation>
</comment>
<keyword evidence="5 7" id="KW-0472">Membrane</keyword>
<evidence type="ECO:0000256" key="6">
    <source>
        <dbReference type="ARBA" id="ARBA00038076"/>
    </source>
</evidence>
<evidence type="ECO:0000256" key="5">
    <source>
        <dbReference type="ARBA" id="ARBA00023136"/>
    </source>
</evidence>
<evidence type="ECO:0000313" key="11">
    <source>
        <dbReference type="Proteomes" id="UP001147653"/>
    </source>
</evidence>
<organism evidence="10 11">
    <name type="scientific">Solirubrobacter phytolaccae</name>
    <dbReference type="NCBI Taxonomy" id="1404360"/>
    <lineage>
        <taxon>Bacteria</taxon>
        <taxon>Bacillati</taxon>
        <taxon>Actinomycetota</taxon>
        <taxon>Thermoleophilia</taxon>
        <taxon>Solirubrobacterales</taxon>
        <taxon>Solirubrobacteraceae</taxon>
        <taxon>Solirubrobacter</taxon>
    </lineage>
</organism>
<evidence type="ECO:0000259" key="8">
    <source>
        <dbReference type="Pfam" id="PF02687"/>
    </source>
</evidence>
<keyword evidence="4 7" id="KW-1133">Transmembrane helix</keyword>
<keyword evidence="2" id="KW-1003">Cell membrane</keyword>
<accession>A0A9X3S716</accession>
<dbReference type="Pfam" id="PF02687">
    <property type="entry name" value="FtsX"/>
    <property type="match status" value="2"/>
</dbReference>
<dbReference type="GO" id="GO:0022857">
    <property type="term" value="F:transmembrane transporter activity"/>
    <property type="evidence" value="ECO:0007669"/>
    <property type="project" value="TreeGrafter"/>
</dbReference>
<dbReference type="InterPro" id="IPR003838">
    <property type="entry name" value="ABC3_permease_C"/>
</dbReference>
<evidence type="ECO:0000256" key="7">
    <source>
        <dbReference type="SAM" id="Phobius"/>
    </source>
</evidence>
<evidence type="ECO:0000256" key="3">
    <source>
        <dbReference type="ARBA" id="ARBA00022692"/>
    </source>
</evidence>
<feature type="domain" description="ABC3 transporter permease C-terminal" evidence="8">
    <location>
        <begin position="266"/>
        <end position="387"/>
    </location>
</feature>
<feature type="transmembrane region" description="Helical" evidence="7">
    <location>
        <begin position="263"/>
        <end position="288"/>
    </location>
</feature>
<dbReference type="EMBL" id="JAPDDP010000013">
    <property type="protein sequence ID" value="MDA0180544.1"/>
    <property type="molecule type" value="Genomic_DNA"/>
</dbReference>
<feature type="transmembrane region" description="Helical" evidence="7">
    <location>
        <begin position="733"/>
        <end position="759"/>
    </location>
</feature>
<gene>
    <name evidence="10" type="ORF">OJ997_09585</name>
</gene>
<dbReference type="AlphaFoldDB" id="A0A9X3S716"/>
<keyword evidence="11" id="KW-1185">Reference proteome</keyword>
<evidence type="ECO:0000259" key="9">
    <source>
        <dbReference type="Pfam" id="PF12704"/>
    </source>
</evidence>
<evidence type="ECO:0000313" key="10">
    <source>
        <dbReference type="EMBL" id="MDA0180544.1"/>
    </source>
</evidence>
<feature type="transmembrane region" description="Helical" evidence="7">
    <location>
        <begin position="309"/>
        <end position="333"/>
    </location>
</feature>
<evidence type="ECO:0000256" key="4">
    <source>
        <dbReference type="ARBA" id="ARBA00022989"/>
    </source>
</evidence>
<feature type="domain" description="ABC3 transporter permease C-terminal" evidence="8">
    <location>
        <begin position="655"/>
        <end position="770"/>
    </location>
</feature>
<protein>
    <submittedName>
        <fullName evidence="10">ABC transporter permease</fullName>
    </submittedName>
</protein>
<keyword evidence="3 7" id="KW-0812">Transmembrane</keyword>
<dbReference type="InterPro" id="IPR050250">
    <property type="entry name" value="Macrolide_Exporter_MacB"/>
</dbReference>
<dbReference type="Proteomes" id="UP001147653">
    <property type="component" value="Unassembled WGS sequence"/>
</dbReference>
<feature type="transmembrane region" description="Helical" evidence="7">
    <location>
        <begin position="704"/>
        <end position="727"/>
    </location>
</feature>
<dbReference type="RefSeq" id="WP_270024859.1">
    <property type="nucleotide sequence ID" value="NZ_JAPDDP010000013.1"/>
</dbReference>
<evidence type="ECO:0000256" key="1">
    <source>
        <dbReference type="ARBA" id="ARBA00004651"/>
    </source>
</evidence>
<comment type="similarity">
    <text evidence="6">Belongs to the ABC-4 integral membrane protein family.</text>
</comment>
<feature type="domain" description="MacB-like periplasmic core" evidence="9">
    <location>
        <begin position="16"/>
        <end position="223"/>
    </location>
</feature>
<comment type="caution">
    <text evidence="10">The sequence shown here is derived from an EMBL/GenBank/DDBJ whole genome shotgun (WGS) entry which is preliminary data.</text>
</comment>
<dbReference type="PANTHER" id="PTHR30572">
    <property type="entry name" value="MEMBRANE COMPONENT OF TRANSPORTER-RELATED"/>
    <property type="match status" value="1"/>
</dbReference>
<proteinExistence type="inferred from homology"/>
<reference evidence="10" key="1">
    <citation type="submission" date="2022-10" db="EMBL/GenBank/DDBJ databases">
        <title>The WGS of Solirubrobacter phytolaccae KCTC 29190.</title>
        <authorList>
            <person name="Jiang Z."/>
        </authorList>
    </citation>
    <scope>NUCLEOTIDE SEQUENCE</scope>
    <source>
        <strain evidence="10">KCTC 29190</strain>
    </source>
</reference>
<feature type="domain" description="MacB-like periplasmic core" evidence="9">
    <location>
        <begin position="440"/>
        <end position="585"/>
    </location>
</feature>
<dbReference type="GO" id="GO:0005886">
    <property type="term" value="C:plasma membrane"/>
    <property type="evidence" value="ECO:0007669"/>
    <property type="project" value="UniProtKB-SubCell"/>
</dbReference>
<dbReference type="InterPro" id="IPR025857">
    <property type="entry name" value="MacB_PCD"/>
</dbReference>
<name>A0A9X3S716_9ACTN</name>
<evidence type="ECO:0000256" key="2">
    <source>
        <dbReference type="ARBA" id="ARBA00022475"/>
    </source>
</evidence>
<feature type="transmembrane region" description="Helical" evidence="7">
    <location>
        <begin position="644"/>
        <end position="677"/>
    </location>
</feature>
<sequence length="778" mass="80615">MIRVTWKGLVARPIRTALTTLAIVVGVAFVCAAYTLTDTMSGAADTLTHAAYDGTDAVVVTKTTFKGSQTSDIRAQAPTIPASTLERVRGARGVTTAVGDITDTAQVIGAEGKPVGTGPYFGVGFDARTPGAERLTPFRLDTGRWATGPGEVVIDRATAEDQDYAVGDRIKVAARGEAQTFTLTGIANFAGVKSLGKASAAVFDLEAARTLFAKDGYDRILVAGRRADIAGAAGAGTEVRTAAEDDRFSFDSLETLVNILRTILLAFAAVAVLVGSFTIFNSLSITVAQRTKEFGLLRMVGATRRQVRAAVLLEALTVGLLASVLGIGVGLGLAEGLNALFTAVGAELPTDSMTLATRTIVISLAVGTLATVLAAMIPARRATRIAPVAALRAATHAATPGLFARGVRALASLVGRPSAAVGGAAGALARRNAMRNPGRTAVTALALTIGVALVTAVTVVATGLENESRGALDRRVQATNVVTAADGWSPIDPKVATAIGGTSSSIRQDGALVFGSQEGVNGVDPATIGRFYRYDFTAGGIAADGAIVDEGFAKEHQLRVGSLLSLTAMSGNTLELTVSGIERSPVLDVLGLGPITISHQAFDATFEQVRNRLTFTDHDATDALAAFPNVQSQTKAEFIDGQTAWIGMILAILWVLLALAVIVSLFGIVNTLVLSTFERMRELGTLRALGFSRRQVRRMVRHESVITALIGATLGIAVGLVLALVVVQLLGEYGLAFTFPAGSLIAVAVIAALAGMIAATLPARRASKIDVLKALAYE</sequence>